<dbReference type="InterPro" id="IPR049825">
    <property type="entry name" value="Lasso_PadeA-like"/>
</dbReference>
<dbReference type="RefSeq" id="WP_152557589.1">
    <property type="nucleotide sequence ID" value="NZ_CP118101.1"/>
</dbReference>
<dbReference type="EMBL" id="CP118108">
    <property type="protein sequence ID" value="WDI03862.1"/>
    <property type="molecule type" value="Genomic_DNA"/>
</dbReference>
<accession>A0AAX3N3M4</accession>
<dbReference type="AlphaFoldDB" id="A0AAX3N3M4"/>
<dbReference type="NCBIfam" id="NF033524">
    <property type="entry name" value="lasso_PadeA_fam"/>
    <property type="match status" value="1"/>
</dbReference>
<protein>
    <submittedName>
        <fullName evidence="1">Paeninodin family lasso peptide</fullName>
    </submittedName>
</protein>
<evidence type="ECO:0000313" key="3">
    <source>
        <dbReference type="Proteomes" id="UP001220962"/>
    </source>
</evidence>
<organism evidence="1 3">
    <name type="scientific">Paenibacillus urinalis</name>
    <dbReference type="NCBI Taxonomy" id="521520"/>
    <lineage>
        <taxon>Bacteria</taxon>
        <taxon>Bacillati</taxon>
        <taxon>Bacillota</taxon>
        <taxon>Bacilli</taxon>
        <taxon>Bacillales</taxon>
        <taxon>Paenibacillaceae</taxon>
        <taxon>Paenibacillus</taxon>
    </lineage>
</organism>
<dbReference type="Proteomes" id="UP001221519">
    <property type="component" value="Chromosome"/>
</dbReference>
<name>A0AAX3N3M4_9BACL</name>
<keyword evidence="4" id="KW-1185">Reference proteome</keyword>
<evidence type="ECO:0000313" key="1">
    <source>
        <dbReference type="EMBL" id="WDH84222.1"/>
    </source>
</evidence>
<dbReference type="Proteomes" id="UP001220962">
    <property type="component" value="Chromosome"/>
</dbReference>
<reference evidence="1 4" key="1">
    <citation type="submission" date="2023-02" db="EMBL/GenBank/DDBJ databases">
        <title>Pathogen: clinical or host-associated sample.</title>
        <authorList>
            <person name="Hergert J."/>
            <person name="Casey R."/>
            <person name="Wagner J."/>
            <person name="Young E.L."/>
            <person name="Oakeson K.F."/>
        </authorList>
    </citation>
    <scope>NUCLEOTIDE SEQUENCE</scope>
    <source>
        <strain evidence="2 4">2022CK-00829</strain>
        <strain evidence="1">2022CK-00830</strain>
    </source>
</reference>
<evidence type="ECO:0000313" key="2">
    <source>
        <dbReference type="EMBL" id="WDI03862.1"/>
    </source>
</evidence>
<gene>
    <name evidence="1" type="ORF">PUW23_08415</name>
    <name evidence="2" type="ORF">PUW25_07890</name>
</gene>
<proteinExistence type="predicted"/>
<sequence>MQNNKMEWQIPSLEVLEMSETKQGTGFRQIDWISEHDADLYDPS</sequence>
<evidence type="ECO:0000313" key="4">
    <source>
        <dbReference type="Proteomes" id="UP001221519"/>
    </source>
</evidence>
<dbReference type="EMBL" id="CP118101">
    <property type="protein sequence ID" value="WDH84222.1"/>
    <property type="molecule type" value="Genomic_DNA"/>
</dbReference>